<name>A0A3P9NIH6_POERE</name>
<keyword evidence="3" id="KW-0472">Membrane</keyword>
<reference evidence="5" key="2">
    <citation type="submission" date="2025-08" db="UniProtKB">
        <authorList>
            <consortium name="Ensembl"/>
        </authorList>
    </citation>
    <scope>IDENTIFICATION</scope>
    <source>
        <strain evidence="5">Guanapo</strain>
    </source>
</reference>
<dbReference type="PANTHER" id="PTHR24278">
    <property type="entry name" value="COAGULATION FACTOR"/>
    <property type="match status" value="1"/>
</dbReference>
<dbReference type="SUPFAM" id="SSF57630">
    <property type="entry name" value="GLA-domain"/>
    <property type="match status" value="1"/>
</dbReference>
<reference evidence="6" key="1">
    <citation type="submission" date="2013-11" db="EMBL/GenBank/DDBJ databases">
        <title>The genomic landscape of the Guanapo guppy.</title>
        <authorList>
            <person name="Kuenstner A."/>
            <person name="Dreyer C."/>
        </authorList>
    </citation>
    <scope>NUCLEOTIDE SEQUENCE</scope>
    <source>
        <strain evidence="6">Guanapo</strain>
    </source>
</reference>
<feature type="transmembrane region" description="Helical" evidence="3">
    <location>
        <begin position="126"/>
        <end position="148"/>
    </location>
</feature>
<dbReference type="PRINTS" id="PR00001">
    <property type="entry name" value="GLABLOOD"/>
</dbReference>
<feature type="domain" description="Gla" evidence="4">
    <location>
        <begin position="65"/>
        <end position="111"/>
    </location>
</feature>
<dbReference type="SMART" id="SM00069">
    <property type="entry name" value="GLA"/>
    <property type="match status" value="1"/>
</dbReference>
<dbReference type="Bgee" id="ENSPREG00000006381">
    <property type="expression patterns" value="Expressed in caudal fin and 1 other cell type or tissue"/>
</dbReference>
<dbReference type="Proteomes" id="UP000242638">
    <property type="component" value="Unassembled WGS sequence"/>
</dbReference>
<feature type="transmembrane region" description="Helical" evidence="3">
    <location>
        <begin position="12"/>
        <end position="31"/>
    </location>
</feature>
<dbReference type="Gene3D" id="4.10.740.10">
    <property type="entry name" value="Coagulation Factor IX"/>
    <property type="match status" value="1"/>
</dbReference>
<dbReference type="STRING" id="8081.ENSPREP00000009381"/>
<dbReference type="GeneID" id="103468147"/>
<organism evidence="5 6">
    <name type="scientific">Poecilia reticulata</name>
    <name type="common">Guppy</name>
    <name type="synonym">Acanthophacelus reticulatus</name>
    <dbReference type="NCBI Taxonomy" id="8081"/>
    <lineage>
        <taxon>Eukaryota</taxon>
        <taxon>Metazoa</taxon>
        <taxon>Chordata</taxon>
        <taxon>Craniata</taxon>
        <taxon>Vertebrata</taxon>
        <taxon>Euteleostomi</taxon>
        <taxon>Actinopterygii</taxon>
        <taxon>Neopterygii</taxon>
        <taxon>Teleostei</taxon>
        <taxon>Neoteleostei</taxon>
        <taxon>Acanthomorphata</taxon>
        <taxon>Ovalentaria</taxon>
        <taxon>Atherinomorphae</taxon>
        <taxon>Cyprinodontiformes</taxon>
        <taxon>Poeciliidae</taxon>
        <taxon>Poeciliinae</taxon>
        <taxon>Poecilia</taxon>
    </lineage>
</organism>
<dbReference type="Ensembl" id="ENSPRET00000009493.1">
    <property type="protein sequence ID" value="ENSPREP00000009381.1"/>
    <property type="gene ID" value="ENSPREG00000006381.1"/>
</dbReference>
<evidence type="ECO:0000259" key="4">
    <source>
        <dbReference type="PROSITE" id="PS50998"/>
    </source>
</evidence>
<proteinExistence type="predicted"/>
<feature type="region of interest" description="Disordered" evidence="2">
    <location>
        <begin position="189"/>
        <end position="222"/>
    </location>
</feature>
<dbReference type="InterPro" id="IPR050442">
    <property type="entry name" value="Peptidase_S1_coag_factors"/>
</dbReference>
<dbReference type="GO" id="GO:0005615">
    <property type="term" value="C:extracellular space"/>
    <property type="evidence" value="ECO:0007669"/>
    <property type="project" value="TreeGrafter"/>
</dbReference>
<dbReference type="InterPro" id="IPR000294">
    <property type="entry name" value="GLA_domain"/>
</dbReference>
<sequence length="222" mass="24155">MGHSDGWRCSPVGQAFFLMAVLHWIALLSLLQTSQCYVRNQQAPGDPVFLDAESATSFMSRSLLANYWDFELVMQGDLQRECIDETCNYEEAREVFEDDEKTREFWSTYDKKPANPNTSNLDVSGLVAGILAIVVTAVIATVLGVYCYKSKKKPRTRSGRAPVRMGADGAPVLEAVPLSGVVVPPPPLPSYNEALIHSGQHDAPPPPYSGGAPSEPTVPGDD</sequence>
<evidence type="ECO:0000256" key="2">
    <source>
        <dbReference type="SAM" id="MobiDB-lite"/>
    </source>
</evidence>
<evidence type="ECO:0000313" key="5">
    <source>
        <dbReference type="Ensembl" id="ENSPREP00000009381.1"/>
    </source>
</evidence>
<reference evidence="5" key="3">
    <citation type="submission" date="2025-09" db="UniProtKB">
        <authorList>
            <consortium name="Ensembl"/>
        </authorList>
    </citation>
    <scope>IDENTIFICATION</scope>
    <source>
        <strain evidence="5">Guanapo</strain>
    </source>
</reference>
<dbReference type="OrthoDB" id="9945709at2759"/>
<keyword evidence="3" id="KW-1133">Transmembrane helix</keyword>
<dbReference type="PANTHER" id="PTHR24278:SF38">
    <property type="entry name" value="TRANSMEMBRANE GAMMA-CARBOXYGLUTAMIC ACID PROTEIN 4"/>
    <property type="match status" value="1"/>
</dbReference>
<evidence type="ECO:0000256" key="3">
    <source>
        <dbReference type="SAM" id="Phobius"/>
    </source>
</evidence>
<accession>A0A3P9NIH6</accession>
<dbReference type="GeneTree" id="ENSGT00940000158268"/>
<keyword evidence="6" id="KW-1185">Reference proteome</keyword>
<dbReference type="GO" id="GO:0005509">
    <property type="term" value="F:calcium ion binding"/>
    <property type="evidence" value="ECO:0007669"/>
    <property type="project" value="InterPro"/>
</dbReference>
<keyword evidence="3" id="KW-0812">Transmembrane</keyword>
<dbReference type="PROSITE" id="PS50998">
    <property type="entry name" value="GLA_2"/>
    <property type="match status" value="1"/>
</dbReference>
<dbReference type="RefSeq" id="XP_008413243.1">
    <property type="nucleotide sequence ID" value="XM_008415021.2"/>
</dbReference>
<dbReference type="FunFam" id="4.10.740.10:FF:000001">
    <property type="entry name" value="vitamin K-dependent protein S"/>
    <property type="match status" value="1"/>
</dbReference>
<keyword evidence="1" id="KW-1015">Disulfide bond</keyword>
<dbReference type="CTD" id="5639"/>
<dbReference type="InterPro" id="IPR035972">
    <property type="entry name" value="GLA-like_dom_SF"/>
</dbReference>
<dbReference type="OMA" id="IYCYKAK"/>
<evidence type="ECO:0000256" key="1">
    <source>
        <dbReference type="ARBA" id="ARBA00023157"/>
    </source>
</evidence>
<dbReference type="GO" id="GO:0005886">
    <property type="term" value="C:plasma membrane"/>
    <property type="evidence" value="ECO:0007669"/>
    <property type="project" value="TreeGrafter"/>
</dbReference>
<protein>
    <submittedName>
        <fullName evidence="5">Proline rich Gla (G-carboxyglutamic acid) 2</fullName>
    </submittedName>
</protein>
<dbReference type="KEGG" id="pret:103468147"/>
<evidence type="ECO:0000313" key="6">
    <source>
        <dbReference type="Proteomes" id="UP000242638"/>
    </source>
</evidence>
<dbReference type="InterPro" id="IPR017857">
    <property type="entry name" value="Coagulation_fac-like_Gla_dom"/>
</dbReference>
<dbReference type="AlphaFoldDB" id="A0A3P9NIH6"/>
<dbReference type="Pfam" id="PF00594">
    <property type="entry name" value="Gla"/>
    <property type="match status" value="1"/>
</dbReference>